<evidence type="ECO:0008006" key="4">
    <source>
        <dbReference type="Google" id="ProtNLM"/>
    </source>
</evidence>
<gene>
    <name evidence="2" type="ORF">ODALV1_LOCUS30508</name>
</gene>
<comment type="caution">
    <text evidence="2">The sequence shown here is derived from an EMBL/GenBank/DDBJ whole genome shotgun (WGS) entry which is preliminary data.</text>
</comment>
<feature type="transmembrane region" description="Helical" evidence="1">
    <location>
        <begin position="154"/>
        <end position="171"/>
    </location>
</feature>
<feature type="transmembrane region" description="Helical" evidence="1">
    <location>
        <begin position="278"/>
        <end position="299"/>
    </location>
</feature>
<feature type="transmembrane region" description="Helical" evidence="1">
    <location>
        <begin position="41"/>
        <end position="64"/>
    </location>
</feature>
<keyword evidence="1" id="KW-0472">Membrane</keyword>
<feature type="transmembrane region" description="Helical" evidence="1">
    <location>
        <begin position="208"/>
        <end position="235"/>
    </location>
</feature>
<accession>A0ABP1S6Z8</accession>
<keyword evidence="1" id="KW-0812">Transmembrane</keyword>
<dbReference type="Proteomes" id="UP001642540">
    <property type="component" value="Unassembled WGS sequence"/>
</dbReference>
<sequence>MLKQAKFLNALICIGNAAKFLTGSNFQWDVNKKALRINQSVFTKCLLVSSLLGGIQLANFALKICYRKDSQKANNLTMEIFILAIYALLISYCYAMTHYGIYFQRFICLAYEFEELHSQELGKLLKEKSFKRIVAVSRLFIFLVQYPSMKTCPALLSISAFLLTSSPMNFFSLQPLNLIINGVMMATSAVFPALTTGLTWFIEGMVNWAIWTFSCKVAAVLDIQIVLGATALVAYASMIERNWRPHFEQDQANQSKMRIKTLHSVKVYKQLQILLKMFNVLHSGILVSLLVTLLTLEVVAAVKVIRSLSGGTFTSSSGIWVNGFLLQIVMYSVVAVVAIYGMAGRVNDVAQRCLRAMKNGALQSGKDRKSLIKIVNSLSVLKVEFASSNFVEKLTPYIFLEFTLARIIDCLLLSKR</sequence>
<dbReference type="EMBL" id="CAXLJM020000164">
    <property type="protein sequence ID" value="CAL8145488.1"/>
    <property type="molecule type" value="Genomic_DNA"/>
</dbReference>
<name>A0ABP1S6Z8_9HEXA</name>
<evidence type="ECO:0000313" key="3">
    <source>
        <dbReference type="Proteomes" id="UP001642540"/>
    </source>
</evidence>
<feature type="transmembrane region" description="Helical" evidence="1">
    <location>
        <begin position="178"/>
        <end position="202"/>
    </location>
</feature>
<organism evidence="2 3">
    <name type="scientific">Orchesella dallaii</name>
    <dbReference type="NCBI Taxonomy" id="48710"/>
    <lineage>
        <taxon>Eukaryota</taxon>
        <taxon>Metazoa</taxon>
        <taxon>Ecdysozoa</taxon>
        <taxon>Arthropoda</taxon>
        <taxon>Hexapoda</taxon>
        <taxon>Collembola</taxon>
        <taxon>Entomobryomorpha</taxon>
        <taxon>Entomobryoidea</taxon>
        <taxon>Orchesellidae</taxon>
        <taxon>Orchesellinae</taxon>
        <taxon>Orchesella</taxon>
    </lineage>
</organism>
<evidence type="ECO:0000313" key="2">
    <source>
        <dbReference type="EMBL" id="CAL8145488.1"/>
    </source>
</evidence>
<keyword evidence="1" id="KW-1133">Transmembrane helix</keyword>
<feature type="transmembrane region" description="Helical" evidence="1">
    <location>
        <begin position="76"/>
        <end position="95"/>
    </location>
</feature>
<protein>
    <recommendedName>
        <fullName evidence="4">Gustatory receptor</fullName>
    </recommendedName>
</protein>
<reference evidence="2 3" key="1">
    <citation type="submission" date="2024-08" db="EMBL/GenBank/DDBJ databases">
        <authorList>
            <person name="Cucini C."/>
            <person name="Frati F."/>
        </authorList>
    </citation>
    <scope>NUCLEOTIDE SEQUENCE [LARGE SCALE GENOMIC DNA]</scope>
</reference>
<proteinExistence type="predicted"/>
<evidence type="ECO:0000256" key="1">
    <source>
        <dbReference type="SAM" id="Phobius"/>
    </source>
</evidence>
<feature type="transmembrane region" description="Helical" evidence="1">
    <location>
        <begin position="319"/>
        <end position="342"/>
    </location>
</feature>
<keyword evidence="3" id="KW-1185">Reference proteome</keyword>